<evidence type="ECO:0000313" key="4">
    <source>
        <dbReference type="EMBL" id="AWL11023.1"/>
    </source>
</evidence>
<dbReference type="CDD" id="cd12797">
    <property type="entry name" value="M23_peptidase"/>
    <property type="match status" value="1"/>
</dbReference>
<dbReference type="SMART" id="SM00257">
    <property type="entry name" value="LysM"/>
    <property type="match status" value="1"/>
</dbReference>
<dbReference type="KEGG" id="salh:HMF8227_00527"/>
<dbReference type="PANTHER" id="PTHR21666:SF263">
    <property type="entry name" value="MUREIN HYDROLASE ACTIVATOR NLPD"/>
    <property type="match status" value="1"/>
</dbReference>
<dbReference type="InterPro" id="IPR018392">
    <property type="entry name" value="LysM"/>
</dbReference>
<dbReference type="SUPFAM" id="SSF51261">
    <property type="entry name" value="Duplicated hybrid motif"/>
    <property type="match status" value="1"/>
</dbReference>
<dbReference type="AlphaFoldDB" id="A0A2S2E080"/>
<evidence type="ECO:0000259" key="3">
    <source>
        <dbReference type="PROSITE" id="PS51782"/>
    </source>
</evidence>
<proteinExistence type="inferred from homology"/>
<feature type="region of interest" description="Disordered" evidence="2">
    <location>
        <begin position="88"/>
        <end position="141"/>
    </location>
</feature>
<dbReference type="Proteomes" id="UP000245728">
    <property type="component" value="Chromosome"/>
</dbReference>
<dbReference type="Pfam" id="PF01476">
    <property type="entry name" value="LysM"/>
    <property type="match status" value="1"/>
</dbReference>
<dbReference type="GO" id="GO:0032153">
    <property type="term" value="C:cell division site"/>
    <property type="evidence" value="ECO:0007669"/>
    <property type="project" value="TreeGrafter"/>
</dbReference>
<dbReference type="GO" id="GO:0009279">
    <property type="term" value="C:cell outer membrane"/>
    <property type="evidence" value="ECO:0007669"/>
    <property type="project" value="TreeGrafter"/>
</dbReference>
<comment type="similarity">
    <text evidence="1">Belongs to the E.coli NlpD/Haemophilus LppB family.</text>
</comment>
<dbReference type="EMBL" id="CP029347">
    <property type="protein sequence ID" value="AWL11023.1"/>
    <property type="molecule type" value="Genomic_DNA"/>
</dbReference>
<dbReference type="GO" id="GO:0004222">
    <property type="term" value="F:metalloendopeptidase activity"/>
    <property type="evidence" value="ECO:0007669"/>
    <property type="project" value="TreeGrafter"/>
</dbReference>
<accession>A0A2S2E080</accession>
<evidence type="ECO:0000256" key="2">
    <source>
        <dbReference type="SAM" id="MobiDB-lite"/>
    </source>
</evidence>
<evidence type="ECO:0000313" key="5">
    <source>
        <dbReference type="Proteomes" id="UP000245728"/>
    </source>
</evidence>
<sequence length="271" mass="30317">MRFRFQGRQRTFIMMTLFALLTGCSGRPTPAPVIEVSQAGSFRDLPEKSTYKVQQGDTLFSIAWYSGNDYRDLARLNNIRPPYRIYPGQKLRLKPSPKTTDTNTSDTGQTRKLKPNQSVDRTKKQAYGGKKAVNKSSQESKQQAFPEVVNGWAWPANGKVIATFSLQDDGNKGIDIANTIGSPVRAAAKGKVVYTGDALRGFGNLVIIKHTDAYLTAYAHNRKILVKEQQWVEAGQHIAEMGDSGTSRVKLHFEVRHKGKSVNPMRYLPQR</sequence>
<dbReference type="InterPro" id="IPR050570">
    <property type="entry name" value="Cell_wall_metabolism_enzyme"/>
</dbReference>
<dbReference type="CDD" id="cd00118">
    <property type="entry name" value="LysM"/>
    <property type="match status" value="1"/>
</dbReference>
<dbReference type="InterPro" id="IPR011055">
    <property type="entry name" value="Dup_hybrid_motif"/>
</dbReference>
<dbReference type="Gene3D" id="2.70.70.10">
    <property type="entry name" value="Glucose Permease (Domain IIA)"/>
    <property type="match status" value="1"/>
</dbReference>
<dbReference type="PANTHER" id="PTHR21666">
    <property type="entry name" value="PEPTIDASE-RELATED"/>
    <property type="match status" value="1"/>
</dbReference>
<keyword evidence="5" id="KW-1185">Reference proteome</keyword>
<protein>
    <submittedName>
        <fullName evidence="4">Outer membrane antigenic lipoprotein</fullName>
    </submittedName>
</protein>
<gene>
    <name evidence="4" type="ORF">HMF8227_00527</name>
</gene>
<evidence type="ECO:0000256" key="1">
    <source>
        <dbReference type="ARBA" id="ARBA00038420"/>
    </source>
</evidence>
<dbReference type="Pfam" id="PF01551">
    <property type="entry name" value="Peptidase_M23"/>
    <property type="match status" value="1"/>
</dbReference>
<keyword evidence="4" id="KW-0449">Lipoprotein</keyword>
<dbReference type="PROSITE" id="PS51782">
    <property type="entry name" value="LYSM"/>
    <property type="match status" value="1"/>
</dbReference>
<feature type="domain" description="LysM" evidence="3">
    <location>
        <begin position="49"/>
        <end position="93"/>
    </location>
</feature>
<dbReference type="InterPro" id="IPR016047">
    <property type="entry name" value="M23ase_b-sheet_dom"/>
</dbReference>
<name>A0A2S2E080_9ALTE</name>
<dbReference type="Gene3D" id="3.10.350.10">
    <property type="entry name" value="LysM domain"/>
    <property type="match status" value="1"/>
</dbReference>
<dbReference type="PROSITE" id="PS51257">
    <property type="entry name" value="PROKAR_LIPOPROTEIN"/>
    <property type="match status" value="1"/>
</dbReference>
<organism evidence="4 5">
    <name type="scientific">Saliniradius amylolyticus</name>
    <dbReference type="NCBI Taxonomy" id="2183582"/>
    <lineage>
        <taxon>Bacteria</taxon>
        <taxon>Pseudomonadati</taxon>
        <taxon>Pseudomonadota</taxon>
        <taxon>Gammaproteobacteria</taxon>
        <taxon>Alteromonadales</taxon>
        <taxon>Alteromonadaceae</taxon>
        <taxon>Saliniradius</taxon>
    </lineage>
</organism>
<feature type="compositionally biased region" description="Low complexity" evidence="2">
    <location>
        <begin position="94"/>
        <end position="107"/>
    </location>
</feature>
<dbReference type="InterPro" id="IPR036779">
    <property type="entry name" value="LysM_dom_sf"/>
</dbReference>
<reference evidence="4 5" key="1">
    <citation type="submission" date="2018-05" db="EMBL/GenBank/DDBJ databases">
        <title>Salinimonas sp. HMF8227 Genome sequencing and assembly.</title>
        <authorList>
            <person name="Kang H."/>
            <person name="Kang J."/>
            <person name="Cha I."/>
            <person name="Kim H."/>
            <person name="Joh K."/>
        </authorList>
    </citation>
    <scope>NUCLEOTIDE SEQUENCE [LARGE SCALE GENOMIC DNA]</scope>
    <source>
        <strain evidence="4 5">HMF8227</strain>
    </source>
</reference>